<keyword evidence="3" id="KW-1185">Reference proteome</keyword>
<sequence length="164" mass="17935">MPMTQIDGLAYELDGDFIDLEQDCGIGEVDRIRLHRIHLAHLAELAGPLSADQTADRTIRTLQRRLLTLAREIHDVAEWVRSGADDETDTFPDFLMVTALDRLAQALIDDLPASNDDRRHQPSPEALPKAGPLNSPGIGPVAAGTAPQTATPETQMDLLEPLEN</sequence>
<proteinExistence type="predicted"/>
<evidence type="ECO:0000256" key="1">
    <source>
        <dbReference type="SAM" id="MobiDB-lite"/>
    </source>
</evidence>
<feature type="region of interest" description="Disordered" evidence="1">
    <location>
        <begin position="112"/>
        <end position="164"/>
    </location>
</feature>
<gene>
    <name evidence="2" type="ORF">U5817_06705</name>
</gene>
<organism evidence="2 3">
    <name type="scientific">Aromatoleum evansii</name>
    <name type="common">Azoarcus evansii</name>
    <dbReference type="NCBI Taxonomy" id="59406"/>
    <lineage>
        <taxon>Bacteria</taxon>
        <taxon>Pseudomonadati</taxon>
        <taxon>Pseudomonadota</taxon>
        <taxon>Betaproteobacteria</taxon>
        <taxon>Rhodocyclales</taxon>
        <taxon>Rhodocyclaceae</taxon>
        <taxon>Aromatoleum</taxon>
    </lineage>
</organism>
<evidence type="ECO:0008006" key="4">
    <source>
        <dbReference type="Google" id="ProtNLM"/>
    </source>
</evidence>
<protein>
    <recommendedName>
        <fullName evidence="4">Transposase</fullName>
    </recommendedName>
</protein>
<dbReference type="Proteomes" id="UP001626593">
    <property type="component" value="Chromosome"/>
</dbReference>
<dbReference type="RefSeq" id="WP_407280123.1">
    <property type="nucleotide sequence ID" value="NZ_CP141259.1"/>
</dbReference>
<reference evidence="2 3" key="1">
    <citation type="submission" date="2023-12" db="EMBL/GenBank/DDBJ databases">
        <title>A. evansii MAY27, complete genome.</title>
        <authorList>
            <person name="Wang Y."/>
        </authorList>
    </citation>
    <scope>NUCLEOTIDE SEQUENCE [LARGE SCALE GENOMIC DNA]</scope>
    <source>
        <strain evidence="2 3">MAY27</strain>
    </source>
</reference>
<evidence type="ECO:0000313" key="3">
    <source>
        <dbReference type="Proteomes" id="UP001626593"/>
    </source>
</evidence>
<evidence type="ECO:0000313" key="2">
    <source>
        <dbReference type="EMBL" id="WRL47730.1"/>
    </source>
</evidence>
<dbReference type="EMBL" id="CP141259">
    <property type="protein sequence ID" value="WRL47730.1"/>
    <property type="molecule type" value="Genomic_DNA"/>
</dbReference>
<name>A0ABZ1APC9_AROEV</name>
<accession>A0ABZ1APC9</accession>